<dbReference type="EMBL" id="JBHMDG010000012">
    <property type="protein sequence ID" value="MFB9313389.1"/>
    <property type="molecule type" value="Genomic_DNA"/>
</dbReference>
<protein>
    <submittedName>
        <fullName evidence="1">Uncharacterized protein</fullName>
    </submittedName>
</protein>
<dbReference type="RefSeq" id="WP_140007969.1">
    <property type="nucleotide sequence ID" value="NZ_JBHMDG010000012.1"/>
</dbReference>
<accession>A0ABV5KCK7</accession>
<proteinExistence type="predicted"/>
<keyword evidence="2" id="KW-1185">Reference proteome</keyword>
<dbReference type="Proteomes" id="UP001589750">
    <property type="component" value="Unassembled WGS sequence"/>
</dbReference>
<evidence type="ECO:0000313" key="1">
    <source>
        <dbReference type="EMBL" id="MFB9313389.1"/>
    </source>
</evidence>
<sequence length="183" mass="19742">MTWTTFHSRGEILRRVIATADARRDGVLPTDVDGVAETFADDLELLGVLQLKWHTRLAGHIERRLVEQPLDLPLAVATAWGSACDELPGVRLVLDHYRAEPVDDAMAHAMAKATRKEHALLAVMAGQGSIGGVEAEAASAPLGAAIEERARALHHGVPTLLDDTITRADRPSLLDRLRSVLAA</sequence>
<organism evidence="1 2">
    <name type="scientific">Nocardioides plantarum</name>
    <dbReference type="NCBI Taxonomy" id="29299"/>
    <lineage>
        <taxon>Bacteria</taxon>
        <taxon>Bacillati</taxon>
        <taxon>Actinomycetota</taxon>
        <taxon>Actinomycetes</taxon>
        <taxon>Propionibacteriales</taxon>
        <taxon>Nocardioidaceae</taxon>
        <taxon>Nocardioides</taxon>
    </lineage>
</organism>
<comment type="caution">
    <text evidence="1">The sequence shown here is derived from an EMBL/GenBank/DDBJ whole genome shotgun (WGS) entry which is preliminary data.</text>
</comment>
<reference evidence="1 2" key="1">
    <citation type="submission" date="2024-09" db="EMBL/GenBank/DDBJ databases">
        <authorList>
            <person name="Sun Q."/>
            <person name="Mori K."/>
        </authorList>
    </citation>
    <scope>NUCLEOTIDE SEQUENCE [LARGE SCALE GENOMIC DNA]</scope>
    <source>
        <strain evidence="1 2">JCM 9626</strain>
    </source>
</reference>
<evidence type="ECO:0000313" key="2">
    <source>
        <dbReference type="Proteomes" id="UP001589750"/>
    </source>
</evidence>
<gene>
    <name evidence="1" type="ORF">ACFFRI_10070</name>
</gene>
<name>A0ABV5KCK7_9ACTN</name>